<dbReference type="InterPro" id="IPR036890">
    <property type="entry name" value="HATPase_C_sf"/>
</dbReference>
<dbReference type="CDD" id="cd00075">
    <property type="entry name" value="HATPase"/>
    <property type="match status" value="1"/>
</dbReference>
<dbReference type="Pfam" id="PF00512">
    <property type="entry name" value="HisKA"/>
    <property type="match status" value="1"/>
</dbReference>
<keyword evidence="6" id="KW-0808">Transferase</keyword>
<dbReference type="PROSITE" id="PS50109">
    <property type="entry name" value="HIS_KIN"/>
    <property type="match status" value="1"/>
</dbReference>
<dbReference type="PANTHER" id="PTHR43065">
    <property type="entry name" value="SENSOR HISTIDINE KINASE"/>
    <property type="match status" value="1"/>
</dbReference>
<dbReference type="Proteomes" id="UP000018890">
    <property type="component" value="Unassembled WGS sequence"/>
</dbReference>
<comment type="caution">
    <text evidence="15">The sequence shown here is derived from an EMBL/GenBank/DDBJ whole genome shotgun (WGS) entry which is preliminary data.</text>
</comment>
<feature type="domain" description="HAMP" evidence="14">
    <location>
        <begin position="216"/>
        <end position="268"/>
    </location>
</feature>
<evidence type="ECO:0000256" key="9">
    <source>
        <dbReference type="ARBA" id="ARBA00022840"/>
    </source>
</evidence>
<dbReference type="InterPro" id="IPR003661">
    <property type="entry name" value="HisK_dim/P_dom"/>
</dbReference>
<dbReference type="AlphaFoldDB" id="W4Q9C4"/>
<dbReference type="SUPFAM" id="SSF55874">
    <property type="entry name" value="ATPase domain of HSP90 chaperone/DNA topoisomerase II/histidine kinase"/>
    <property type="match status" value="1"/>
</dbReference>
<keyword evidence="8 15" id="KW-0418">Kinase</keyword>
<evidence type="ECO:0000256" key="7">
    <source>
        <dbReference type="ARBA" id="ARBA00022741"/>
    </source>
</evidence>
<comment type="catalytic activity">
    <reaction evidence="1">
        <text>ATP + protein L-histidine = ADP + protein N-phospho-L-histidine.</text>
        <dbReference type="EC" id="2.7.13.3"/>
    </reaction>
</comment>
<keyword evidence="5" id="KW-0597">Phosphoprotein</keyword>
<dbReference type="Gene3D" id="3.30.450.20">
    <property type="entry name" value="PAS domain"/>
    <property type="match status" value="1"/>
</dbReference>
<evidence type="ECO:0000256" key="10">
    <source>
        <dbReference type="ARBA" id="ARBA00023012"/>
    </source>
</evidence>
<evidence type="ECO:0000259" key="13">
    <source>
        <dbReference type="PROSITE" id="PS50109"/>
    </source>
</evidence>
<dbReference type="SMART" id="SM00387">
    <property type="entry name" value="HATPase_c"/>
    <property type="match status" value="1"/>
</dbReference>
<keyword evidence="9" id="KW-0067">ATP-binding</keyword>
<name>W4Q9C4_9BACI</name>
<keyword evidence="12" id="KW-1133">Transmembrane helix</keyword>
<dbReference type="InterPro" id="IPR005467">
    <property type="entry name" value="His_kinase_dom"/>
</dbReference>
<dbReference type="GO" id="GO:0005524">
    <property type="term" value="F:ATP binding"/>
    <property type="evidence" value="ECO:0007669"/>
    <property type="project" value="UniProtKB-KW"/>
</dbReference>
<keyword evidence="12" id="KW-0812">Transmembrane</keyword>
<dbReference type="PRINTS" id="PR00344">
    <property type="entry name" value="BCTRLSENSOR"/>
</dbReference>
<evidence type="ECO:0000256" key="2">
    <source>
        <dbReference type="ARBA" id="ARBA00004651"/>
    </source>
</evidence>
<gene>
    <name evidence="15" type="ORF">JCM9140_4850</name>
</gene>
<dbReference type="SMART" id="SM00388">
    <property type="entry name" value="HisKA"/>
    <property type="match status" value="1"/>
</dbReference>
<dbReference type="Gene3D" id="1.10.287.130">
    <property type="match status" value="1"/>
</dbReference>
<dbReference type="CDD" id="cd06225">
    <property type="entry name" value="HAMP"/>
    <property type="match status" value="1"/>
</dbReference>
<dbReference type="SUPFAM" id="SSF158472">
    <property type="entry name" value="HAMP domain-like"/>
    <property type="match status" value="1"/>
</dbReference>
<dbReference type="STRING" id="1236970.JCM9140_4850"/>
<keyword evidence="7" id="KW-0547">Nucleotide-binding</keyword>
<evidence type="ECO:0000256" key="4">
    <source>
        <dbReference type="ARBA" id="ARBA00022475"/>
    </source>
</evidence>
<feature type="domain" description="Histidine kinase" evidence="13">
    <location>
        <begin position="403"/>
        <end position="607"/>
    </location>
</feature>
<keyword evidence="10" id="KW-0902">Two-component regulatory system</keyword>
<protein>
    <recommendedName>
        <fullName evidence="3">histidine kinase</fullName>
        <ecNumber evidence="3">2.7.13.3</ecNumber>
    </recommendedName>
</protein>
<dbReference type="CDD" id="cd00082">
    <property type="entry name" value="HisKA"/>
    <property type="match status" value="1"/>
</dbReference>
<keyword evidence="16" id="KW-1185">Reference proteome</keyword>
<dbReference type="PROSITE" id="PS50885">
    <property type="entry name" value="HAMP"/>
    <property type="match status" value="1"/>
</dbReference>
<evidence type="ECO:0000256" key="8">
    <source>
        <dbReference type="ARBA" id="ARBA00022777"/>
    </source>
</evidence>
<evidence type="ECO:0000259" key="14">
    <source>
        <dbReference type="PROSITE" id="PS50885"/>
    </source>
</evidence>
<accession>W4Q9C4</accession>
<dbReference type="PANTHER" id="PTHR43065:SF10">
    <property type="entry name" value="PEROXIDE STRESS-ACTIVATED HISTIDINE KINASE MAK3"/>
    <property type="match status" value="1"/>
</dbReference>
<evidence type="ECO:0000256" key="6">
    <source>
        <dbReference type="ARBA" id="ARBA00022679"/>
    </source>
</evidence>
<dbReference type="Pfam" id="PF00672">
    <property type="entry name" value="HAMP"/>
    <property type="match status" value="1"/>
</dbReference>
<comment type="subcellular location">
    <subcellularLocation>
        <location evidence="2">Cell membrane</location>
        <topology evidence="2">Multi-pass membrane protein</topology>
    </subcellularLocation>
</comment>
<dbReference type="SMART" id="SM00304">
    <property type="entry name" value="HAMP"/>
    <property type="match status" value="1"/>
</dbReference>
<dbReference type="InterPro" id="IPR004358">
    <property type="entry name" value="Sig_transdc_His_kin-like_C"/>
</dbReference>
<dbReference type="InterPro" id="IPR003660">
    <property type="entry name" value="HAMP_dom"/>
</dbReference>
<reference evidence="15" key="1">
    <citation type="journal article" date="2014" name="Genome Announc.">
        <title>Draft Genome Sequences of Three Alkaliphilic Bacillus Strains, Bacillus wakoensis JCM 9140T, Bacillus akibai JCM 9157T, and Bacillus hemicellulosilyticus JCM 9152T.</title>
        <authorList>
            <person name="Yuki M."/>
            <person name="Oshima K."/>
            <person name="Suda W."/>
            <person name="Oshida Y."/>
            <person name="Kitamura K."/>
            <person name="Iida T."/>
            <person name="Hattori M."/>
            <person name="Ohkuma M."/>
        </authorList>
    </citation>
    <scope>NUCLEOTIDE SEQUENCE [LARGE SCALE GENOMIC DNA]</scope>
    <source>
        <strain evidence="15">JCM 9140</strain>
    </source>
</reference>
<evidence type="ECO:0000256" key="12">
    <source>
        <dbReference type="SAM" id="Phobius"/>
    </source>
</evidence>
<evidence type="ECO:0000256" key="5">
    <source>
        <dbReference type="ARBA" id="ARBA00022553"/>
    </source>
</evidence>
<dbReference type="EMBL" id="BAUT01000134">
    <property type="protein sequence ID" value="GAE28600.1"/>
    <property type="molecule type" value="Genomic_DNA"/>
</dbReference>
<dbReference type="SUPFAM" id="SSF47384">
    <property type="entry name" value="Homodimeric domain of signal transducing histidine kinase"/>
    <property type="match status" value="1"/>
</dbReference>
<sequence>MNEYEVGSMMKNFMKKMSFRNKILIVLLLTTMILSSFSFVLLHSIDQVNTVSQEINQNTIPELVWLTHWQQELHTRKMLIEGYIENDHCCYIVESYQSLIASSDDEVNLSHGDPPHSLVPLKTEIDLLDFTILNKVQGLILFSDQETLETYLLNEYLVQLDTINDQLNLKKDTVISSLNNHTNHFSKIITESLWLLLTLTIAAVIAAIFSAYRISSNLTQPIERLVQKVDEIANGHYGMKVEETAQEEFRHLTTSINKMSLSLKESFETILKDKVYREQILNSLPVGIITFDTRSDNVSLNQTAKQLLGSEESVISVPINRSKENKTFWDALVSKEIMNNVKVPYYTSIDERSLLVSQSELIDQNKGTIGRIFYFIDITDTENLEKRMHQSEKLALVGELAAGAAHEIRNPLAVIDGFLNLMNRSFSGREKEKFHLPLILKELERINAIIEEMLLLTKPSAPHYKEFYLEDIINDILPLIRHSVEHKKVTFSIELERVPMRVDGKQMKQVFHNLIRNSIESMEEKGHISIYSRYKGNDYEIYVEDSGKGIPKYIQASVFDPFLTSKETGTGLGLTIVQRIIDNHGGKIKLTSSNEEVTTFVITLPFK</sequence>
<evidence type="ECO:0000256" key="1">
    <source>
        <dbReference type="ARBA" id="ARBA00000085"/>
    </source>
</evidence>
<dbReference type="Gene3D" id="3.30.565.10">
    <property type="entry name" value="Histidine kinase-like ATPase, C-terminal domain"/>
    <property type="match status" value="1"/>
</dbReference>
<dbReference type="EC" id="2.7.13.3" evidence="3"/>
<dbReference type="Pfam" id="PF02518">
    <property type="entry name" value="HATPase_c"/>
    <property type="match status" value="1"/>
</dbReference>
<dbReference type="Gene3D" id="6.10.340.10">
    <property type="match status" value="1"/>
</dbReference>
<evidence type="ECO:0000256" key="11">
    <source>
        <dbReference type="ARBA" id="ARBA00023136"/>
    </source>
</evidence>
<evidence type="ECO:0000313" key="15">
    <source>
        <dbReference type="EMBL" id="GAE28600.1"/>
    </source>
</evidence>
<dbReference type="GO" id="GO:0000155">
    <property type="term" value="F:phosphorelay sensor kinase activity"/>
    <property type="evidence" value="ECO:0007669"/>
    <property type="project" value="InterPro"/>
</dbReference>
<evidence type="ECO:0000313" key="16">
    <source>
        <dbReference type="Proteomes" id="UP000018890"/>
    </source>
</evidence>
<dbReference type="GO" id="GO:0005886">
    <property type="term" value="C:plasma membrane"/>
    <property type="evidence" value="ECO:0007669"/>
    <property type="project" value="UniProtKB-SubCell"/>
</dbReference>
<proteinExistence type="predicted"/>
<organism evidence="15 16">
    <name type="scientific">Halalkalibacter wakoensis JCM 9140</name>
    <dbReference type="NCBI Taxonomy" id="1236970"/>
    <lineage>
        <taxon>Bacteria</taxon>
        <taxon>Bacillati</taxon>
        <taxon>Bacillota</taxon>
        <taxon>Bacilli</taxon>
        <taxon>Bacillales</taxon>
        <taxon>Bacillaceae</taxon>
        <taxon>Halalkalibacter</taxon>
    </lineage>
</organism>
<keyword evidence="11 12" id="KW-0472">Membrane</keyword>
<keyword evidence="4" id="KW-1003">Cell membrane</keyword>
<dbReference type="InterPro" id="IPR003594">
    <property type="entry name" value="HATPase_dom"/>
</dbReference>
<dbReference type="InterPro" id="IPR036097">
    <property type="entry name" value="HisK_dim/P_sf"/>
</dbReference>
<feature type="transmembrane region" description="Helical" evidence="12">
    <location>
        <begin position="193"/>
        <end position="214"/>
    </location>
</feature>
<evidence type="ECO:0000256" key="3">
    <source>
        <dbReference type="ARBA" id="ARBA00012438"/>
    </source>
</evidence>